<comment type="subcellular location">
    <subcellularLocation>
        <location evidence="1 7">Cell membrane</location>
        <topology evidence="1 7">Multi-pass membrane protein</topology>
    </subcellularLocation>
</comment>
<evidence type="ECO:0000259" key="8">
    <source>
        <dbReference type="PROSITE" id="PS50928"/>
    </source>
</evidence>
<evidence type="ECO:0000256" key="2">
    <source>
        <dbReference type="ARBA" id="ARBA00022448"/>
    </source>
</evidence>
<evidence type="ECO:0000313" key="10">
    <source>
        <dbReference type="Proteomes" id="UP000198953"/>
    </source>
</evidence>
<feature type="transmembrane region" description="Helical" evidence="7">
    <location>
        <begin position="74"/>
        <end position="97"/>
    </location>
</feature>
<name>A0A1H7Y9E2_9ACTN</name>
<keyword evidence="4 7" id="KW-0812">Transmembrane</keyword>
<evidence type="ECO:0000256" key="7">
    <source>
        <dbReference type="RuleBase" id="RU363032"/>
    </source>
</evidence>
<dbReference type="PANTHER" id="PTHR43386">
    <property type="entry name" value="OLIGOPEPTIDE TRANSPORT SYSTEM PERMEASE PROTEIN APPC"/>
    <property type="match status" value="1"/>
</dbReference>
<feature type="transmembrane region" description="Helical" evidence="7">
    <location>
        <begin position="236"/>
        <end position="258"/>
    </location>
</feature>
<dbReference type="STRING" id="46177.SAMN05660976_05097"/>
<comment type="similarity">
    <text evidence="7">Belongs to the binding-protein-dependent transport system permease family.</text>
</comment>
<dbReference type="InterPro" id="IPR035906">
    <property type="entry name" value="MetI-like_sf"/>
</dbReference>
<dbReference type="Proteomes" id="UP000198953">
    <property type="component" value="Unassembled WGS sequence"/>
</dbReference>
<feature type="transmembrane region" description="Helical" evidence="7">
    <location>
        <begin position="118"/>
        <end position="145"/>
    </location>
</feature>
<keyword evidence="2 7" id="KW-0813">Transport</keyword>
<organism evidence="9 10">
    <name type="scientific">Nonomuraea pusilla</name>
    <dbReference type="NCBI Taxonomy" id="46177"/>
    <lineage>
        <taxon>Bacteria</taxon>
        <taxon>Bacillati</taxon>
        <taxon>Actinomycetota</taxon>
        <taxon>Actinomycetes</taxon>
        <taxon>Streptosporangiales</taxon>
        <taxon>Streptosporangiaceae</taxon>
        <taxon>Nonomuraea</taxon>
    </lineage>
</organism>
<feature type="transmembrane region" description="Helical" evidence="7">
    <location>
        <begin position="191"/>
        <end position="215"/>
    </location>
</feature>
<dbReference type="CDD" id="cd06261">
    <property type="entry name" value="TM_PBP2"/>
    <property type="match status" value="1"/>
</dbReference>
<dbReference type="RefSeq" id="WP_063791965.1">
    <property type="nucleotide sequence ID" value="NZ_BBZG01000001.1"/>
</dbReference>
<dbReference type="GO" id="GO:0055085">
    <property type="term" value="P:transmembrane transport"/>
    <property type="evidence" value="ECO:0007669"/>
    <property type="project" value="InterPro"/>
</dbReference>
<gene>
    <name evidence="9" type="ORF">SAMN05660976_05097</name>
</gene>
<evidence type="ECO:0000256" key="4">
    <source>
        <dbReference type="ARBA" id="ARBA00022692"/>
    </source>
</evidence>
<dbReference type="InterPro" id="IPR050366">
    <property type="entry name" value="BP-dependent_transpt_permease"/>
</dbReference>
<dbReference type="AlphaFoldDB" id="A0A1H7Y9E2"/>
<dbReference type="PROSITE" id="PS50928">
    <property type="entry name" value="ABC_TM1"/>
    <property type="match status" value="1"/>
</dbReference>
<dbReference type="GO" id="GO:0005886">
    <property type="term" value="C:plasma membrane"/>
    <property type="evidence" value="ECO:0007669"/>
    <property type="project" value="UniProtKB-SubCell"/>
</dbReference>
<dbReference type="Gene3D" id="1.10.3720.10">
    <property type="entry name" value="MetI-like"/>
    <property type="match status" value="1"/>
</dbReference>
<evidence type="ECO:0000256" key="5">
    <source>
        <dbReference type="ARBA" id="ARBA00022989"/>
    </source>
</evidence>
<evidence type="ECO:0000313" key="9">
    <source>
        <dbReference type="EMBL" id="SEM42494.1"/>
    </source>
</evidence>
<keyword evidence="3" id="KW-1003">Cell membrane</keyword>
<dbReference type="InterPro" id="IPR000515">
    <property type="entry name" value="MetI-like"/>
</dbReference>
<reference evidence="9 10" key="1">
    <citation type="submission" date="2016-10" db="EMBL/GenBank/DDBJ databases">
        <authorList>
            <person name="de Groot N.N."/>
        </authorList>
    </citation>
    <scope>NUCLEOTIDE SEQUENCE [LARGE SCALE GENOMIC DNA]</scope>
    <source>
        <strain evidence="9 10">DSM 43357</strain>
    </source>
</reference>
<protein>
    <submittedName>
        <fullName evidence="9">Peptide/nickel transport system permease protein</fullName>
    </submittedName>
</protein>
<dbReference type="EMBL" id="FOBF01000013">
    <property type="protein sequence ID" value="SEM42494.1"/>
    <property type="molecule type" value="Genomic_DNA"/>
</dbReference>
<accession>A0A1H7Y9E2</accession>
<evidence type="ECO:0000256" key="6">
    <source>
        <dbReference type="ARBA" id="ARBA00023136"/>
    </source>
</evidence>
<feature type="domain" description="ABC transmembrane type-1" evidence="8">
    <location>
        <begin position="74"/>
        <end position="259"/>
    </location>
</feature>
<evidence type="ECO:0000256" key="3">
    <source>
        <dbReference type="ARBA" id="ARBA00022475"/>
    </source>
</evidence>
<dbReference type="SUPFAM" id="SSF161098">
    <property type="entry name" value="MetI-like"/>
    <property type="match status" value="1"/>
</dbReference>
<keyword evidence="6 7" id="KW-0472">Membrane</keyword>
<dbReference type="PANTHER" id="PTHR43386:SF25">
    <property type="entry name" value="PEPTIDE ABC TRANSPORTER PERMEASE PROTEIN"/>
    <property type="match status" value="1"/>
</dbReference>
<sequence length="272" mass="27912">MRARAGDLAAAASLVTVGVFAVLIVAGGRLAPADPQRGDLAASALGPGAGHPLGTDELGRDILSRLLAGTQDAIVGPLAVALATTLIATALGLLAGYRGGWADAVVMRCADFAHSLPVGLLTIVVVGVIGGGYPMALVTLTVLAIPADTRVVRGVVLAQRGLPYLEAAQVLGLRRTRIAIVHLLPNVAPTVVANCLLTFVYALVSLSALSFLGLGSPAGSPDWGRMLFENRTLLDLNPWASITPALLIVLAAVSMTVLGDRLLDRALDRSRT</sequence>
<keyword evidence="10" id="KW-1185">Reference proteome</keyword>
<evidence type="ECO:0000256" key="1">
    <source>
        <dbReference type="ARBA" id="ARBA00004651"/>
    </source>
</evidence>
<dbReference type="Pfam" id="PF00528">
    <property type="entry name" value="BPD_transp_1"/>
    <property type="match status" value="1"/>
</dbReference>
<keyword evidence="5 7" id="KW-1133">Transmembrane helix</keyword>
<proteinExistence type="inferred from homology"/>